<protein>
    <recommendedName>
        <fullName evidence="4">Minor tail protein</fullName>
    </recommendedName>
</protein>
<accession>A0A850C6R4</accession>
<gene>
    <name evidence="2" type="ORF">HOQ43_10950</name>
</gene>
<dbReference type="EMBL" id="JABFXE010000451">
    <property type="protein sequence ID" value="NUQ88968.1"/>
    <property type="molecule type" value="Genomic_DNA"/>
</dbReference>
<feature type="region of interest" description="Disordered" evidence="1">
    <location>
        <begin position="287"/>
        <end position="307"/>
    </location>
</feature>
<organism evidence="2 3">
    <name type="scientific">Glycomyces artemisiae</name>
    <dbReference type="NCBI Taxonomy" id="1076443"/>
    <lineage>
        <taxon>Bacteria</taxon>
        <taxon>Bacillati</taxon>
        <taxon>Actinomycetota</taxon>
        <taxon>Actinomycetes</taxon>
        <taxon>Glycomycetales</taxon>
        <taxon>Glycomycetaceae</taxon>
        <taxon>Glycomyces</taxon>
    </lineage>
</organism>
<proteinExistence type="predicted"/>
<dbReference type="Proteomes" id="UP000574690">
    <property type="component" value="Unassembled WGS sequence"/>
</dbReference>
<sequence>MVNAVAWNGLRGHTWSELGTWADLLSGGEVPPDPPAEPDFGPPVWYIADLLTGKTLFTLLEVRCKASDVIGQYTSTTATIPIVTDTTSPVYLTRRQVEDLTDPRWRRVLVRVAAGVPMWAGIITGRKGGTESTLSLSVTTLRVYLDMRVVQDHDFVGADDSTIGRALVGDANVEGINIIVDAPPTGIKRDRTYRRKDNASVHKRLGELSDVEGGSETHVFVRWMPDRSGFLFVLELRPQIGVTESGEVATFTARPTYGTTTGTEATYTLTEDCGREAFANYVVATGDGQGDAQPESAPARSAALDAGEEPRIERRFNPSSGIVEIETLNAHARADLARDEHGSELWEIVARADVTPIYGLDWRIGQYIRAELTGHRHPPTGPEAAPKPGVVLEGVRAMGWDLSEDGTKLTPKW</sequence>
<evidence type="ECO:0000256" key="1">
    <source>
        <dbReference type="SAM" id="MobiDB-lite"/>
    </source>
</evidence>
<evidence type="ECO:0000313" key="3">
    <source>
        <dbReference type="Proteomes" id="UP000574690"/>
    </source>
</evidence>
<name>A0A850C6R4_9ACTN</name>
<dbReference type="AlphaFoldDB" id="A0A850C6R4"/>
<evidence type="ECO:0000313" key="2">
    <source>
        <dbReference type="EMBL" id="NUQ88968.1"/>
    </source>
</evidence>
<reference evidence="2 3" key="1">
    <citation type="submission" date="2020-05" db="EMBL/GenBank/DDBJ databases">
        <title>DNA-SIP metagenomic assembled genomes.</title>
        <authorList>
            <person name="Yu J."/>
        </authorList>
    </citation>
    <scope>NUCLEOTIDE SEQUENCE [LARGE SCALE GENOMIC DNA]</scope>
    <source>
        <strain evidence="2">Bin5.27</strain>
    </source>
</reference>
<evidence type="ECO:0008006" key="4">
    <source>
        <dbReference type="Google" id="ProtNLM"/>
    </source>
</evidence>
<comment type="caution">
    <text evidence="2">The sequence shown here is derived from an EMBL/GenBank/DDBJ whole genome shotgun (WGS) entry which is preliminary data.</text>
</comment>